<name>A0A8H7ZZJ0_9FUNG</name>
<evidence type="ECO:0000256" key="1">
    <source>
        <dbReference type="SAM" id="Phobius"/>
    </source>
</evidence>
<keyword evidence="1" id="KW-0472">Membrane</keyword>
<dbReference type="PANTHER" id="PTHR12286:SF5">
    <property type="entry name" value="SACCHAROPINE DEHYDROGENASE-LIKE OXIDOREDUCTASE"/>
    <property type="match status" value="1"/>
</dbReference>
<dbReference type="InterPro" id="IPR051276">
    <property type="entry name" value="Saccharopine_DH-like_oxidrdct"/>
</dbReference>
<dbReference type="GO" id="GO:0005739">
    <property type="term" value="C:mitochondrion"/>
    <property type="evidence" value="ECO:0007669"/>
    <property type="project" value="TreeGrafter"/>
</dbReference>
<sequence length="411" mass="44818">MPSSPTHRDLDLVVFGATGFTEHVAKTIGALGGRGAPPPRWAVAGRSEPRLQALARDVRAASLAAGSPEPHVVVAEVGDPASLEAMCRRTRVVINAVGPFRFFGEPRASSRAPITSMSQVQRLDGERSTLDADRACGLRPDVISFFFVLTATARRTGVLRAHAPHLPRTGSEDGRAGRPFRAIYEVRTPGKGCDPICDRDIKSSAPQGFGGNYATYESAVYGIGNAAELRKLRRQMKRPHLKQVGPPLKLKGVIAWDDRVQSWVVPFFFADPSVIRLTQCLEWELGPDCSSNDNAVPPVQFAAYILINSVVYLWLLAVFLAVFSFLATKPWGRSLLLKHPKLFSYGLFSRKGPSEEQIRATRFTSRFFAAGYSSEEAANSGKEPDVRLVTECSGPEPGYVWVPELSAKSAP</sequence>
<dbReference type="GO" id="GO:0005886">
    <property type="term" value="C:plasma membrane"/>
    <property type="evidence" value="ECO:0007669"/>
    <property type="project" value="TreeGrafter"/>
</dbReference>
<dbReference type="GO" id="GO:0009247">
    <property type="term" value="P:glycolipid biosynthetic process"/>
    <property type="evidence" value="ECO:0007669"/>
    <property type="project" value="TreeGrafter"/>
</dbReference>
<dbReference type="Proteomes" id="UP000673691">
    <property type="component" value="Unassembled WGS sequence"/>
</dbReference>
<comment type="caution">
    <text evidence="2">The sequence shown here is derived from an EMBL/GenBank/DDBJ whole genome shotgun (WGS) entry which is preliminary data.</text>
</comment>
<organism evidence="2 3">
    <name type="scientific">Olpidium bornovanus</name>
    <dbReference type="NCBI Taxonomy" id="278681"/>
    <lineage>
        <taxon>Eukaryota</taxon>
        <taxon>Fungi</taxon>
        <taxon>Fungi incertae sedis</taxon>
        <taxon>Olpidiomycota</taxon>
        <taxon>Olpidiomycotina</taxon>
        <taxon>Olpidiomycetes</taxon>
        <taxon>Olpidiales</taxon>
        <taxon>Olpidiaceae</taxon>
        <taxon>Olpidium</taxon>
    </lineage>
</organism>
<dbReference type="AlphaFoldDB" id="A0A8H7ZZJ0"/>
<dbReference type="SUPFAM" id="SSF51735">
    <property type="entry name" value="NAD(P)-binding Rossmann-fold domains"/>
    <property type="match status" value="1"/>
</dbReference>
<dbReference type="InterPro" id="IPR036291">
    <property type="entry name" value="NAD(P)-bd_dom_sf"/>
</dbReference>
<proteinExistence type="predicted"/>
<evidence type="ECO:0008006" key="4">
    <source>
        <dbReference type="Google" id="ProtNLM"/>
    </source>
</evidence>
<accession>A0A8H7ZZJ0</accession>
<dbReference type="GO" id="GO:0005811">
    <property type="term" value="C:lipid droplet"/>
    <property type="evidence" value="ECO:0007669"/>
    <property type="project" value="TreeGrafter"/>
</dbReference>
<keyword evidence="1" id="KW-1133">Transmembrane helix</keyword>
<dbReference type="EMBL" id="JAEFCI010002972">
    <property type="protein sequence ID" value="KAG5461883.1"/>
    <property type="molecule type" value="Genomic_DNA"/>
</dbReference>
<gene>
    <name evidence="2" type="ORF">BJ554DRAFT_5859</name>
</gene>
<dbReference type="PANTHER" id="PTHR12286">
    <property type="entry name" value="SACCHAROPINE DEHYDROGENASE-LIKE OXIDOREDUCTASE"/>
    <property type="match status" value="1"/>
</dbReference>
<evidence type="ECO:0000313" key="3">
    <source>
        <dbReference type="Proteomes" id="UP000673691"/>
    </source>
</evidence>
<reference evidence="2 3" key="1">
    <citation type="journal article" name="Sci. Rep.">
        <title>Genome-scale phylogenetic analyses confirm Olpidium as the closest living zoosporic fungus to the non-flagellated, terrestrial fungi.</title>
        <authorList>
            <person name="Chang Y."/>
            <person name="Rochon D."/>
            <person name="Sekimoto S."/>
            <person name="Wang Y."/>
            <person name="Chovatia M."/>
            <person name="Sandor L."/>
            <person name="Salamov A."/>
            <person name="Grigoriev I.V."/>
            <person name="Stajich J.E."/>
            <person name="Spatafora J.W."/>
        </authorList>
    </citation>
    <scope>NUCLEOTIDE SEQUENCE [LARGE SCALE GENOMIC DNA]</scope>
    <source>
        <strain evidence="2">S191</strain>
    </source>
</reference>
<dbReference type="OrthoDB" id="10268090at2759"/>
<feature type="transmembrane region" description="Helical" evidence="1">
    <location>
        <begin position="301"/>
        <end position="328"/>
    </location>
</feature>
<evidence type="ECO:0000313" key="2">
    <source>
        <dbReference type="EMBL" id="KAG5461883.1"/>
    </source>
</evidence>
<protein>
    <recommendedName>
        <fullName evidence="4">Saccharopine dehydrogenase NADP binding domain-containing protein</fullName>
    </recommendedName>
</protein>
<keyword evidence="3" id="KW-1185">Reference proteome</keyword>
<keyword evidence="1" id="KW-0812">Transmembrane</keyword>
<dbReference type="Gene3D" id="3.40.50.720">
    <property type="entry name" value="NAD(P)-binding Rossmann-like Domain"/>
    <property type="match status" value="1"/>
</dbReference>